<dbReference type="PANTHER" id="PTHR37294">
    <property type="entry name" value="3'-5' EXORIBONUCLEASE YHAM"/>
    <property type="match status" value="1"/>
</dbReference>
<dbReference type="GO" id="GO:0003676">
    <property type="term" value="F:nucleic acid binding"/>
    <property type="evidence" value="ECO:0007669"/>
    <property type="project" value="InterPro"/>
</dbReference>
<evidence type="ECO:0000313" key="5">
    <source>
        <dbReference type="Proteomes" id="UP000179001"/>
    </source>
</evidence>
<dbReference type="STRING" id="1798002.A2478_03795"/>
<dbReference type="SUPFAM" id="SSF50249">
    <property type="entry name" value="Nucleic acid-binding proteins"/>
    <property type="match status" value="1"/>
</dbReference>
<dbReference type="Proteomes" id="UP000179001">
    <property type="component" value="Unassembled WGS sequence"/>
</dbReference>
<dbReference type="GO" id="GO:0016787">
    <property type="term" value="F:hydrolase activity"/>
    <property type="evidence" value="ECO:0007669"/>
    <property type="project" value="UniProtKB-KW"/>
</dbReference>
<dbReference type="InterPro" id="IPR003607">
    <property type="entry name" value="HD/PDEase_dom"/>
</dbReference>
<dbReference type="PANTHER" id="PTHR37294:SF1">
    <property type="entry name" value="3'-5' EXORIBONUCLEASE YHAM"/>
    <property type="match status" value="1"/>
</dbReference>
<gene>
    <name evidence="4" type="ORF">A2478_03795</name>
</gene>
<evidence type="ECO:0000313" key="4">
    <source>
        <dbReference type="EMBL" id="OGF32416.1"/>
    </source>
</evidence>
<comment type="caution">
    <text evidence="4">The sequence shown here is derived from an EMBL/GenBank/DDBJ whole genome shotgun (WGS) entry which is preliminary data.</text>
</comment>
<dbReference type="InterPro" id="IPR050798">
    <property type="entry name" value="YhaM_exoribonuc/phosphodiest"/>
</dbReference>
<dbReference type="GO" id="GO:0031125">
    <property type="term" value="P:rRNA 3'-end processing"/>
    <property type="evidence" value="ECO:0007669"/>
    <property type="project" value="TreeGrafter"/>
</dbReference>
<dbReference type="AlphaFoldDB" id="A0A1F5T101"/>
<sequence length="327" mass="36722">MKTRFVKDLEAGEEIMGLSFALNTYENKTAANGSQYLNLALSDKTGEINAKIWEDNLNKCDKASVGDIVAIDGTVSAYKGSLQITIKSMQKLEVDKNDLSDFLPTSKADIDKLFKNIEKTIISFDNQYIKKLLSNIFKDKDFQQKFKQAPAAEKIHHAYLGGLVEHLSEMLGLAEKLCELYPNINKDLLIAGVLLHDTGKMDELTMTTCVQRTTAGYLLGHISIIAMRVNEEIKKIENFPEELKLQILHLILSHHGELGFGSPVKPMTTEAWALHYIDQLSTKVNISYNITEELKGQGIEFSDKVYALDNKLFIPQDSADDNKKTLF</sequence>
<evidence type="ECO:0000259" key="2">
    <source>
        <dbReference type="Pfam" id="PF01336"/>
    </source>
</evidence>
<dbReference type="CDD" id="cd00077">
    <property type="entry name" value="HDc"/>
    <property type="match status" value="1"/>
</dbReference>
<organism evidence="4 5">
    <name type="scientific">Candidatus Falkowbacteria bacterium RIFOXYC2_FULL_36_12</name>
    <dbReference type="NCBI Taxonomy" id="1798002"/>
    <lineage>
        <taxon>Bacteria</taxon>
        <taxon>Candidatus Falkowiibacteriota</taxon>
    </lineage>
</organism>
<accession>A0A1F5T101</accession>
<proteinExistence type="predicted"/>
<evidence type="ECO:0000259" key="3">
    <source>
        <dbReference type="Pfam" id="PF01966"/>
    </source>
</evidence>
<dbReference type="InterPro" id="IPR012340">
    <property type="entry name" value="NA-bd_OB-fold"/>
</dbReference>
<evidence type="ECO:0000256" key="1">
    <source>
        <dbReference type="ARBA" id="ARBA00022801"/>
    </source>
</evidence>
<name>A0A1F5T101_9BACT</name>
<dbReference type="CDD" id="cd04492">
    <property type="entry name" value="YhaM_OBF_like"/>
    <property type="match status" value="1"/>
</dbReference>
<evidence type="ECO:0008006" key="6">
    <source>
        <dbReference type="Google" id="ProtNLM"/>
    </source>
</evidence>
<dbReference type="InterPro" id="IPR004365">
    <property type="entry name" value="NA-bd_OB_tRNA"/>
</dbReference>
<dbReference type="Pfam" id="PF01336">
    <property type="entry name" value="tRNA_anti-codon"/>
    <property type="match status" value="1"/>
</dbReference>
<keyword evidence="1" id="KW-0378">Hydrolase</keyword>
<feature type="domain" description="OB" evidence="2">
    <location>
        <begin position="31"/>
        <end position="92"/>
    </location>
</feature>
<dbReference type="Gene3D" id="1.10.3210.10">
    <property type="entry name" value="Hypothetical protein af1432"/>
    <property type="match status" value="1"/>
</dbReference>
<dbReference type="Gene3D" id="2.40.50.140">
    <property type="entry name" value="Nucleic acid-binding proteins"/>
    <property type="match status" value="1"/>
</dbReference>
<dbReference type="SUPFAM" id="SSF109604">
    <property type="entry name" value="HD-domain/PDEase-like"/>
    <property type="match status" value="1"/>
</dbReference>
<feature type="domain" description="HD" evidence="3">
    <location>
        <begin position="164"/>
        <end position="282"/>
    </location>
</feature>
<dbReference type="InterPro" id="IPR006674">
    <property type="entry name" value="HD_domain"/>
</dbReference>
<protein>
    <recommendedName>
        <fullName evidence="6">HD domain-containing protein</fullName>
    </recommendedName>
</protein>
<dbReference type="EMBL" id="MFGJ01000006">
    <property type="protein sequence ID" value="OGF32416.1"/>
    <property type="molecule type" value="Genomic_DNA"/>
</dbReference>
<reference evidence="4 5" key="1">
    <citation type="journal article" date="2016" name="Nat. Commun.">
        <title>Thousands of microbial genomes shed light on interconnected biogeochemical processes in an aquifer system.</title>
        <authorList>
            <person name="Anantharaman K."/>
            <person name="Brown C.T."/>
            <person name="Hug L.A."/>
            <person name="Sharon I."/>
            <person name="Castelle C.J."/>
            <person name="Probst A.J."/>
            <person name="Thomas B.C."/>
            <person name="Singh A."/>
            <person name="Wilkins M.J."/>
            <person name="Karaoz U."/>
            <person name="Brodie E.L."/>
            <person name="Williams K.H."/>
            <person name="Hubbard S.S."/>
            <person name="Banfield J.F."/>
        </authorList>
    </citation>
    <scope>NUCLEOTIDE SEQUENCE [LARGE SCALE GENOMIC DNA]</scope>
</reference>
<dbReference type="Pfam" id="PF01966">
    <property type="entry name" value="HD"/>
    <property type="match status" value="1"/>
</dbReference>